<comment type="caution">
    <text evidence="2">The sequence shown here is derived from an EMBL/GenBank/DDBJ whole genome shotgun (WGS) entry which is preliminary data.</text>
</comment>
<name>A0A2H5MY17_CITUN</name>
<dbReference type="EMBL" id="BDQV01005562">
    <property type="protein sequence ID" value="GAY32920.1"/>
    <property type="molecule type" value="Genomic_DNA"/>
</dbReference>
<evidence type="ECO:0000313" key="3">
    <source>
        <dbReference type="Proteomes" id="UP000236630"/>
    </source>
</evidence>
<keyword evidence="1" id="KW-1133">Transmembrane helix</keyword>
<dbReference type="AlphaFoldDB" id="A0A2H5MY17"/>
<evidence type="ECO:0000256" key="1">
    <source>
        <dbReference type="SAM" id="Phobius"/>
    </source>
</evidence>
<feature type="transmembrane region" description="Helical" evidence="1">
    <location>
        <begin position="24"/>
        <end position="41"/>
    </location>
</feature>
<protein>
    <submittedName>
        <fullName evidence="2">Uncharacterized protein</fullName>
    </submittedName>
</protein>
<accession>A0A2H5MY17</accession>
<dbReference type="Proteomes" id="UP000236630">
    <property type="component" value="Unassembled WGS sequence"/>
</dbReference>
<keyword evidence="1" id="KW-0812">Transmembrane</keyword>
<proteinExistence type="predicted"/>
<organism evidence="2 3">
    <name type="scientific">Citrus unshiu</name>
    <name type="common">Satsuma mandarin</name>
    <name type="synonym">Citrus nobilis var. unshiu</name>
    <dbReference type="NCBI Taxonomy" id="55188"/>
    <lineage>
        <taxon>Eukaryota</taxon>
        <taxon>Viridiplantae</taxon>
        <taxon>Streptophyta</taxon>
        <taxon>Embryophyta</taxon>
        <taxon>Tracheophyta</taxon>
        <taxon>Spermatophyta</taxon>
        <taxon>Magnoliopsida</taxon>
        <taxon>eudicotyledons</taxon>
        <taxon>Gunneridae</taxon>
        <taxon>Pentapetalae</taxon>
        <taxon>rosids</taxon>
        <taxon>malvids</taxon>
        <taxon>Sapindales</taxon>
        <taxon>Rutaceae</taxon>
        <taxon>Aurantioideae</taxon>
        <taxon>Citrus</taxon>
    </lineage>
</organism>
<keyword evidence="1" id="KW-0472">Membrane</keyword>
<gene>
    <name evidence="2" type="ORF">CUMW_285530</name>
</gene>
<sequence length="72" mass="8322">MVCSEIKLVRIGLSSLELIMTSKILLVVLLWWFIVAKSISLNQQQQERLRKEFTSIEASWSVAISNLKREDT</sequence>
<reference evidence="2 3" key="1">
    <citation type="journal article" date="2017" name="Front. Genet.">
        <title>Draft sequencing of the heterozygous diploid genome of Satsuma (Citrus unshiu Marc.) using a hybrid assembly approach.</title>
        <authorList>
            <person name="Shimizu T."/>
            <person name="Tanizawa Y."/>
            <person name="Mochizuki T."/>
            <person name="Nagasaki H."/>
            <person name="Yoshioka T."/>
            <person name="Toyoda A."/>
            <person name="Fujiyama A."/>
            <person name="Kaminuma E."/>
            <person name="Nakamura Y."/>
        </authorList>
    </citation>
    <scope>NUCLEOTIDE SEQUENCE [LARGE SCALE GENOMIC DNA]</scope>
    <source>
        <strain evidence="3">cv. Miyagawa wase</strain>
    </source>
</reference>
<keyword evidence="3" id="KW-1185">Reference proteome</keyword>
<evidence type="ECO:0000313" key="2">
    <source>
        <dbReference type="EMBL" id="GAY32920.1"/>
    </source>
</evidence>